<dbReference type="AlphaFoldDB" id="A0A0S4L8D2"/>
<keyword evidence="2" id="KW-1185">Reference proteome</keyword>
<proteinExistence type="predicted"/>
<gene>
    <name evidence="1" type="ORF">COMA2_120053</name>
</gene>
<name>A0A0S4L8D2_9BACT</name>
<reference evidence="2" key="1">
    <citation type="submission" date="2015-10" db="EMBL/GenBank/DDBJ databases">
        <authorList>
            <person name="Luecker S."/>
            <person name="Luecker S."/>
        </authorList>
    </citation>
    <scope>NUCLEOTIDE SEQUENCE [LARGE SCALE GENOMIC DNA]</scope>
</reference>
<dbReference type="EMBL" id="CZPZ01000004">
    <property type="protein sequence ID" value="CUS33070.1"/>
    <property type="molecule type" value="Genomic_DNA"/>
</dbReference>
<evidence type="ECO:0000313" key="1">
    <source>
        <dbReference type="EMBL" id="CUS33070.1"/>
    </source>
</evidence>
<sequence>MAFDPDNPPIWLRKLHMSAAQISAHDYAVTPEEGILECCRFSDAIRRWSNVCAHALGLSPLPPPPPLDNPFRRVSSIDHAPSVLRDVAR</sequence>
<evidence type="ECO:0000313" key="2">
    <source>
        <dbReference type="Proteomes" id="UP000198736"/>
    </source>
</evidence>
<dbReference type="OrthoDB" id="9964339at2"/>
<protein>
    <submittedName>
        <fullName evidence="1">Uncharacterized protein</fullName>
    </submittedName>
</protein>
<accession>A0A0S4L8D2</accession>
<organism evidence="1 2">
    <name type="scientific">Candidatus Nitrospira nitrificans</name>
    <dbReference type="NCBI Taxonomy" id="1742973"/>
    <lineage>
        <taxon>Bacteria</taxon>
        <taxon>Pseudomonadati</taxon>
        <taxon>Nitrospirota</taxon>
        <taxon>Nitrospiria</taxon>
        <taxon>Nitrospirales</taxon>
        <taxon>Nitrospiraceae</taxon>
        <taxon>Nitrospira</taxon>
    </lineage>
</organism>
<dbReference type="Proteomes" id="UP000198736">
    <property type="component" value="Unassembled WGS sequence"/>
</dbReference>
<dbReference type="STRING" id="1742973.COMA2_120053"/>
<dbReference type="RefSeq" id="WP_139077031.1">
    <property type="nucleotide sequence ID" value="NZ_CZPZ01000004.1"/>
</dbReference>